<evidence type="ECO:0000313" key="10">
    <source>
        <dbReference type="Proteomes" id="UP001430796"/>
    </source>
</evidence>
<feature type="transmembrane region" description="Helical" evidence="6">
    <location>
        <begin position="21"/>
        <end position="44"/>
    </location>
</feature>
<evidence type="ECO:0000256" key="3">
    <source>
        <dbReference type="ARBA" id="ARBA00022692"/>
    </source>
</evidence>
<evidence type="ECO:0000256" key="2">
    <source>
        <dbReference type="ARBA" id="ARBA00022475"/>
    </source>
</evidence>
<evidence type="ECO:0000259" key="7">
    <source>
        <dbReference type="Pfam" id="PF02687"/>
    </source>
</evidence>
<protein>
    <submittedName>
        <fullName evidence="9">ABC transporter permease</fullName>
    </submittedName>
</protein>
<organism evidence="9 10">
    <name type="scientific">Marilutibacter chinensis</name>
    <dbReference type="NCBI Taxonomy" id="2912247"/>
    <lineage>
        <taxon>Bacteria</taxon>
        <taxon>Pseudomonadati</taxon>
        <taxon>Pseudomonadota</taxon>
        <taxon>Gammaproteobacteria</taxon>
        <taxon>Lysobacterales</taxon>
        <taxon>Lysobacteraceae</taxon>
        <taxon>Marilutibacter</taxon>
    </lineage>
</organism>
<dbReference type="InterPro" id="IPR025857">
    <property type="entry name" value="MacB_PCD"/>
</dbReference>
<comment type="subcellular location">
    <subcellularLocation>
        <location evidence="1">Cell membrane</location>
        <topology evidence="1">Multi-pass membrane protein</topology>
    </subcellularLocation>
</comment>
<keyword evidence="10" id="KW-1185">Reference proteome</keyword>
<dbReference type="Proteomes" id="UP001430796">
    <property type="component" value="Unassembled WGS sequence"/>
</dbReference>
<evidence type="ECO:0000256" key="5">
    <source>
        <dbReference type="ARBA" id="ARBA00023136"/>
    </source>
</evidence>
<feature type="domain" description="ABC3 transporter permease C-terminal" evidence="7">
    <location>
        <begin position="319"/>
        <end position="431"/>
    </location>
</feature>
<evidence type="ECO:0000256" key="1">
    <source>
        <dbReference type="ARBA" id="ARBA00004651"/>
    </source>
</evidence>
<comment type="caution">
    <text evidence="9">The sequence shown here is derived from an EMBL/GenBank/DDBJ whole genome shotgun (WGS) entry which is preliminary data.</text>
</comment>
<feature type="transmembrane region" description="Helical" evidence="6">
    <location>
        <begin position="404"/>
        <end position="427"/>
    </location>
</feature>
<keyword evidence="4 6" id="KW-1133">Transmembrane helix</keyword>
<dbReference type="EMBL" id="JAKJPO010000005">
    <property type="protein sequence ID" value="MCF7222314.1"/>
    <property type="molecule type" value="Genomic_DNA"/>
</dbReference>
<feature type="transmembrane region" description="Helical" evidence="6">
    <location>
        <begin position="358"/>
        <end position="384"/>
    </location>
</feature>
<evidence type="ECO:0000259" key="8">
    <source>
        <dbReference type="Pfam" id="PF12704"/>
    </source>
</evidence>
<dbReference type="InterPro" id="IPR003838">
    <property type="entry name" value="ABC3_permease_C"/>
</dbReference>
<feature type="transmembrane region" description="Helical" evidence="6">
    <location>
        <begin position="317"/>
        <end position="337"/>
    </location>
</feature>
<keyword evidence="3 6" id="KW-0812">Transmembrane</keyword>
<gene>
    <name evidence="9" type="ORF">L3V18_11030</name>
</gene>
<evidence type="ECO:0000256" key="6">
    <source>
        <dbReference type="SAM" id="Phobius"/>
    </source>
</evidence>
<sequence>MFGYYLDLALRSFKRNRVLTALMVLAIALGIGASMTTLTVFHVLSGDPIPSKSDRLFYVQLDSESIGGYQPGQEPQDQMTRYDAEHLLRDARGERQAFMSGASMAIEPDRPDLDPMRVDGRMTTADFFALFEVPFKYGTGWNKAEDEARARVAVITSELNDKLFDGGDSVGKTIRIDQNTFTVAGVLEPWSAKPMFYDITVGRYNDEEQVYVPFWTARELEFGTHGNFSCWGTPEAFEDAEPDPEGQYGVNAFCAWLQYWVEMDPAKADDYRQYLSNYSDQQRESGRFERPTNVRLRNVMEWLDHNGVVPQDVKLQAWLAFGFLLVCLINTVGLLLAKFLRRASEIGVRRALGASRKAIFAQCLVEAGMVGFAGGVLGLGLALLGLWAVRQQPTDYAALAQLDLTMLVTTFVLAIAASVIAGLLPAWRACQVAPAIQLKSQ</sequence>
<evidence type="ECO:0000313" key="9">
    <source>
        <dbReference type="EMBL" id="MCF7222314.1"/>
    </source>
</evidence>
<dbReference type="PANTHER" id="PTHR30572:SF18">
    <property type="entry name" value="ABC-TYPE MACROLIDE FAMILY EXPORT SYSTEM PERMEASE COMPONENT 2"/>
    <property type="match status" value="1"/>
</dbReference>
<feature type="domain" description="MacB-like periplasmic core" evidence="8">
    <location>
        <begin position="20"/>
        <end position="221"/>
    </location>
</feature>
<dbReference type="PANTHER" id="PTHR30572">
    <property type="entry name" value="MEMBRANE COMPONENT OF TRANSPORTER-RELATED"/>
    <property type="match status" value="1"/>
</dbReference>
<keyword evidence="2" id="KW-1003">Cell membrane</keyword>
<name>A0ABS9HTU3_9GAMM</name>
<dbReference type="InterPro" id="IPR050250">
    <property type="entry name" value="Macrolide_Exporter_MacB"/>
</dbReference>
<evidence type="ECO:0000256" key="4">
    <source>
        <dbReference type="ARBA" id="ARBA00022989"/>
    </source>
</evidence>
<reference evidence="9 10" key="3">
    <citation type="submission" date="2022-01" db="EMBL/GenBank/DDBJ databases">
        <authorList>
            <person name="Zhou L.Y."/>
        </authorList>
    </citation>
    <scope>NUCLEOTIDE SEQUENCE [LARGE SCALE GENOMIC DNA]</scope>
    <source>
        <strain evidence="9 10">TLK-CK17</strain>
    </source>
</reference>
<reference evidence="10" key="2">
    <citation type="submission" date="2022-01" db="EMBL/GenBank/DDBJ databases">
        <title>Lysobacter chinensis sp. nov., a bacterium isolated from cow dung compost.</title>
        <authorList>
            <person name="Zhou L.Y."/>
        </authorList>
    </citation>
    <scope>NUCLEOTIDE SEQUENCE [LARGE SCALE GENOMIC DNA]</scope>
    <source>
        <strain evidence="10">TLK-CK17</strain>
    </source>
</reference>
<dbReference type="Pfam" id="PF12704">
    <property type="entry name" value="MacB_PCD"/>
    <property type="match status" value="1"/>
</dbReference>
<proteinExistence type="predicted"/>
<accession>A0ABS9HTU3</accession>
<dbReference type="RefSeq" id="WP_237054807.1">
    <property type="nucleotide sequence ID" value="NZ_JAKJPO010000005.1"/>
</dbReference>
<dbReference type="Pfam" id="PF02687">
    <property type="entry name" value="FtsX"/>
    <property type="match status" value="1"/>
</dbReference>
<keyword evidence="5 6" id="KW-0472">Membrane</keyword>
<reference evidence="9 10" key="1">
    <citation type="submission" date="2022-01" db="EMBL/GenBank/DDBJ databases">
        <title>Lysobacter chinensis sp. nov., a bacterium isolated from cow dung compost.</title>
        <authorList>
            <person name="Liu Y."/>
        </authorList>
    </citation>
    <scope>NUCLEOTIDE SEQUENCE [LARGE SCALE GENOMIC DNA]</scope>
    <source>
        <strain evidence="9 10">TLK-CK17</strain>
    </source>
</reference>